<organism evidence="2 3">
    <name type="scientific">Heterorhabditis bacteriophora</name>
    <name type="common">Entomopathogenic nematode worm</name>
    <dbReference type="NCBI Taxonomy" id="37862"/>
    <lineage>
        <taxon>Eukaryota</taxon>
        <taxon>Metazoa</taxon>
        <taxon>Ecdysozoa</taxon>
        <taxon>Nematoda</taxon>
        <taxon>Chromadorea</taxon>
        <taxon>Rhabditida</taxon>
        <taxon>Rhabditina</taxon>
        <taxon>Rhabditomorpha</taxon>
        <taxon>Strongyloidea</taxon>
        <taxon>Heterorhabditidae</taxon>
        <taxon>Heterorhabditis</taxon>
    </lineage>
</organism>
<accession>A0A1I7WKQ1</accession>
<feature type="region of interest" description="Disordered" evidence="1">
    <location>
        <begin position="117"/>
        <end position="143"/>
    </location>
</feature>
<proteinExistence type="predicted"/>
<dbReference type="Proteomes" id="UP000095283">
    <property type="component" value="Unplaced"/>
</dbReference>
<evidence type="ECO:0000256" key="1">
    <source>
        <dbReference type="SAM" id="MobiDB-lite"/>
    </source>
</evidence>
<name>A0A1I7WKQ1_HETBA</name>
<protein>
    <submittedName>
        <fullName evidence="3">Uncharacterized protein</fullName>
    </submittedName>
</protein>
<dbReference type="AlphaFoldDB" id="A0A1I7WKQ1"/>
<dbReference type="WBParaSite" id="Hba_05552">
    <property type="protein sequence ID" value="Hba_05552"/>
    <property type="gene ID" value="Hba_05552"/>
</dbReference>
<keyword evidence="2" id="KW-1185">Reference proteome</keyword>
<evidence type="ECO:0000313" key="3">
    <source>
        <dbReference type="WBParaSite" id="Hba_05552"/>
    </source>
</evidence>
<evidence type="ECO:0000313" key="2">
    <source>
        <dbReference type="Proteomes" id="UP000095283"/>
    </source>
</evidence>
<reference evidence="3" key="1">
    <citation type="submission" date="2016-11" db="UniProtKB">
        <authorList>
            <consortium name="WormBaseParasite"/>
        </authorList>
    </citation>
    <scope>IDENTIFICATION</scope>
</reference>
<sequence length="229" mass="25636">MRSLISHLRIVKCLIGGSSRNVDPETKQLWVAISTKVKGTSLRGYGVVTPLKKSSISRKDVVYLTMEKNEHGCTDEPTMQAWLACYTLTAAGTRPGSIQMGQIYHRTPSRHGIDAYEAASPLRRSPSRTPSPESTPRTPRFGDVSVDIEDCEDEKETKQVSNLFQGLRTSDVDVYRLRRSDDDHADAIRLRVVVRVRRSKTSGFSHYNCQPIGVTYPQKMMSAADHLVL</sequence>
<feature type="compositionally biased region" description="Low complexity" evidence="1">
    <location>
        <begin position="120"/>
        <end position="139"/>
    </location>
</feature>